<gene>
    <name evidence="2" type="ordered locus">LOC_Os12g11040</name>
</gene>
<protein>
    <submittedName>
        <fullName evidence="2">Uncharacterized protein</fullName>
    </submittedName>
</protein>
<reference evidence="2" key="2">
    <citation type="submission" date="2005-04" db="EMBL/GenBank/DDBJ databases">
        <authorList>
            <person name="Buell C.R."/>
            <person name="Wing R.A."/>
            <person name="McCombie W.A."/>
            <person name="Ouyang S."/>
        </authorList>
    </citation>
    <scope>NUCLEOTIDE SEQUENCE</scope>
</reference>
<reference evidence="2" key="1">
    <citation type="journal article" date="2005" name="BMC Biol.">
        <title>The sequence of rice chromosomes 11 and 12, rich in disease resistance genes and recent gene duplications.</title>
        <authorList>
            <consortium name="The rice chromosomes 11 and 12 sequencing consortia"/>
        </authorList>
    </citation>
    <scope>NUCLEOTIDE SEQUENCE [LARGE SCALE GENOMIC DNA]</scope>
</reference>
<dbReference type="EMBL" id="DP000011">
    <property type="protein sequence ID" value="ABA96733.1"/>
    <property type="molecule type" value="Genomic_DNA"/>
</dbReference>
<sequence length="278" mass="30182">MAWQGHLPITTLRRKRGGKEERGGGGASLGDLTGAVDSFRPADEAGGSAVGQWWRWIGMLEEARGTGEEEVGLSACMNLKAYLMVQNSNDRSPFSSPDSLRVHATMPSFLHALALAGPSTACVHHSQAPTPASYDSVETEKGQRLAANRRAEAGARRGAPPAAERGRVERCCFAAAGRESTGCSSMPSSSQRPDSRAMFLDLFWTGNGLRMGSTHFLVFVLNRFGLSLLQMKNTEVKRPGKLAGRPSTMERQIEAELKGKIMGKILRNKWGINFCNQF</sequence>
<proteinExistence type="predicted"/>
<feature type="region of interest" description="Disordered" evidence="1">
    <location>
        <begin position="1"/>
        <end position="32"/>
    </location>
</feature>
<dbReference type="HOGENOM" id="CLU_2257004_0_0_1"/>
<organism evidence="2">
    <name type="scientific">Oryza sativa subsp. japonica</name>
    <name type="common">Rice</name>
    <dbReference type="NCBI Taxonomy" id="39947"/>
    <lineage>
        <taxon>Eukaryota</taxon>
        <taxon>Viridiplantae</taxon>
        <taxon>Streptophyta</taxon>
        <taxon>Embryophyta</taxon>
        <taxon>Tracheophyta</taxon>
        <taxon>Spermatophyta</taxon>
        <taxon>Magnoliopsida</taxon>
        <taxon>Liliopsida</taxon>
        <taxon>Poales</taxon>
        <taxon>Poaceae</taxon>
        <taxon>BOP clade</taxon>
        <taxon>Oryzoideae</taxon>
        <taxon>Oryzeae</taxon>
        <taxon>Oryzinae</taxon>
        <taxon>Oryza</taxon>
        <taxon>Oryza sativa</taxon>
    </lineage>
</organism>
<evidence type="ECO:0000313" key="2">
    <source>
        <dbReference type="EMBL" id="ABA96733.1"/>
    </source>
</evidence>
<accession>Q2QW02</accession>
<feature type="region of interest" description="Disordered" evidence="1">
    <location>
        <begin position="124"/>
        <end position="144"/>
    </location>
</feature>
<name>Q2QW02_ORYSJ</name>
<dbReference type="AlphaFoldDB" id="Q2QW02"/>
<reference evidence="2" key="3">
    <citation type="submission" date="2006-01" db="EMBL/GenBank/DDBJ databases">
        <authorList>
            <person name="Buell R."/>
        </authorList>
    </citation>
    <scope>NUCLEOTIDE SEQUENCE</scope>
</reference>
<evidence type="ECO:0000256" key="1">
    <source>
        <dbReference type="SAM" id="MobiDB-lite"/>
    </source>
</evidence>